<dbReference type="GO" id="GO:0031901">
    <property type="term" value="C:early endosome membrane"/>
    <property type="evidence" value="ECO:0007669"/>
    <property type="project" value="UniProtKB-SubCell"/>
</dbReference>
<feature type="domain" description="ARMC9 CTLH-like" evidence="9">
    <location>
        <begin position="50"/>
        <end position="190"/>
    </location>
</feature>
<evidence type="ECO:0000256" key="4">
    <source>
        <dbReference type="ARBA" id="ARBA00022574"/>
    </source>
</evidence>
<proteinExistence type="inferred from homology"/>
<reference evidence="10" key="2">
    <citation type="journal article" date="2023" name="Microbiol Resour">
        <title>Decontamination and Annotation of the Draft Genome Sequence of the Oomycete Lagenidium giganteum ARSEF 373.</title>
        <authorList>
            <person name="Morgan W.R."/>
            <person name="Tartar A."/>
        </authorList>
    </citation>
    <scope>NUCLEOTIDE SEQUENCE</scope>
    <source>
        <strain evidence="10">ARSEF 373</strain>
    </source>
</reference>
<dbReference type="GO" id="GO:0045022">
    <property type="term" value="P:early endosome to late endosome transport"/>
    <property type="evidence" value="ECO:0007669"/>
    <property type="project" value="InterPro"/>
</dbReference>
<dbReference type="Pfam" id="PF12894">
    <property type="entry name" value="ANAPC4_WD40"/>
    <property type="match status" value="1"/>
</dbReference>
<dbReference type="GO" id="GO:0051898">
    <property type="term" value="P:negative regulation of phosphatidylinositol 3-kinase/protein kinase B signal transduction"/>
    <property type="evidence" value="ECO:0007669"/>
    <property type="project" value="InterPro"/>
</dbReference>
<feature type="domain" description="Anaphase-promoting complex subunit 4-like WD40" evidence="8">
    <location>
        <begin position="550"/>
        <end position="597"/>
    </location>
</feature>
<dbReference type="EMBL" id="DAKRPA010000004">
    <property type="protein sequence ID" value="DBA04880.1"/>
    <property type="molecule type" value="Genomic_DNA"/>
</dbReference>
<keyword evidence="6" id="KW-0967">Endosome</keyword>
<dbReference type="GO" id="GO:0031902">
    <property type="term" value="C:late endosome membrane"/>
    <property type="evidence" value="ECO:0007669"/>
    <property type="project" value="UniProtKB-SubCell"/>
</dbReference>
<gene>
    <name evidence="10" type="ORF">N0F65_006882</name>
</gene>
<keyword evidence="5" id="KW-0677">Repeat</keyword>
<dbReference type="InterPro" id="IPR039724">
    <property type="entry name" value="WDR91"/>
</dbReference>
<sequence>MEPTGFLPHVDELVLEYLLFRGFTKAGDTFQVFTAERKSDRARGFDVEQIISQLLSYIQNYQIESVLETWKFLSARFFNHLDVSYTTTIHRLEVSLQRLYVVNAIKTGHREKAIEFFKIFISYTRAEIVSALHATIPASDADIGDSWCRWFILPYIQSPETDPYFRVFFTKEWLESFLTSFRNFMSTIFRNLPLPKILAFQMTKLEEPSLKLRLKVSQSECNRLRLYNVEAAEKIKRLESSGRQLHEVLRLMVQHNYLDQFEGADFAATRSKATEGDDRPSLGISPIQFKEMAELFGVDRNQQDQLMRPAMSESMIPIMDESDKEDIIETNSSKDGSFLGREAVGSEDDNDEIVQSGLPPISPPRVRSDPDQREASNRKLGGHSSSRSTSTSGAQVVRHLNPSNSSSVSSEQDASQYAICSYSSDGEYIATSSVDNSQICVWSSSSVVITPTFTIDVSSPLKSFCWYWSDSPQQHLLYSLDDGSIVLWNVDGKEKAYSHSLGDDAYGQLLATGRKSPIVACSVARTQPSGGVSWELHMLNFAARPSEKIVEAHSDTEITCLAWNQAATMLATGSSNGEIRIFRAVSSEPLCVWRASNNLNSGSLSALAFSPDSDALVSYCAVDHEAIEWSTATFADFEASLGGDSDQPVVCPPNIVTAYHLPRTQGCNSYRIRFDPTGKFFGLCTSSVLRLFKRSETSEIEGAFKLASANLTDTDWHPVLPMVCTACDDGSIILWNVKNVTV</sequence>
<protein>
    <recommendedName>
        <fullName evidence="12">LisH domain-containing protein</fullName>
    </recommendedName>
</protein>
<dbReference type="PANTHER" id="PTHR13083:SF3">
    <property type="entry name" value="WD REPEAT-CONTAINING PROTEIN 91"/>
    <property type="match status" value="1"/>
</dbReference>
<dbReference type="Gene3D" id="2.130.10.10">
    <property type="entry name" value="YVTN repeat-like/Quinoprotein amine dehydrogenase"/>
    <property type="match status" value="2"/>
</dbReference>
<evidence type="ECO:0000259" key="8">
    <source>
        <dbReference type="Pfam" id="PF12894"/>
    </source>
</evidence>
<dbReference type="SMART" id="SM00320">
    <property type="entry name" value="WD40"/>
    <property type="match status" value="5"/>
</dbReference>
<comment type="similarity">
    <text evidence="3">Belongs to the WD repeat WDR91 family.</text>
</comment>
<evidence type="ECO:0000259" key="9">
    <source>
        <dbReference type="Pfam" id="PF23138"/>
    </source>
</evidence>
<dbReference type="GO" id="GO:0141039">
    <property type="term" value="F:phosphatidylinositol 3-kinase inhibitor activity"/>
    <property type="evidence" value="ECO:0007669"/>
    <property type="project" value="InterPro"/>
</dbReference>
<dbReference type="Pfam" id="PF23138">
    <property type="entry name" value="CTLH_Armc9"/>
    <property type="match status" value="1"/>
</dbReference>
<dbReference type="InterPro" id="IPR056327">
    <property type="entry name" value="ARMC9_CTLH-like_dom"/>
</dbReference>
<keyword evidence="11" id="KW-1185">Reference proteome</keyword>
<dbReference type="InterPro" id="IPR036322">
    <property type="entry name" value="WD40_repeat_dom_sf"/>
</dbReference>
<evidence type="ECO:0000313" key="11">
    <source>
        <dbReference type="Proteomes" id="UP001146120"/>
    </source>
</evidence>
<feature type="region of interest" description="Disordered" evidence="7">
    <location>
        <begin position="330"/>
        <end position="409"/>
    </location>
</feature>
<evidence type="ECO:0000256" key="2">
    <source>
        <dbReference type="ARBA" id="ARBA00004414"/>
    </source>
</evidence>
<dbReference type="PANTHER" id="PTHR13083">
    <property type="entry name" value="WD REPEAT-CONTAINING PROTEIN 91"/>
    <property type="match status" value="1"/>
</dbReference>
<dbReference type="InterPro" id="IPR001680">
    <property type="entry name" value="WD40_rpt"/>
</dbReference>
<comment type="subcellular location">
    <subcellularLocation>
        <location evidence="1">Early endosome membrane</location>
        <topology evidence="1">Peripheral membrane protein</topology>
    </subcellularLocation>
    <subcellularLocation>
        <location evidence="2">Late endosome membrane</location>
    </subcellularLocation>
</comment>
<evidence type="ECO:0008006" key="12">
    <source>
        <dbReference type="Google" id="ProtNLM"/>
    </source>
</evidence>
<evidence type="ECO:0000256" key="3">
    <source>
        <dbReference type="ARBA" id="ARBA00006128"/>
    </source>
</evidence>
<dbReference type="SUPFAM" id="SSF50978">
    <property type="entry name" value="WD40 repeat-like"/>
    <property type="match status" value="1"/>
</dbReference>
<reference evidence="10" key="1">
    <citation type="submission" date="2022-11" db="EMBL/GenBank/DDBJ databases">
        <authorList>
            <person name="Morgan W.R."/>
            <person name="Tartar A."/>
        </authorList>
    </citation>
    <scope>NUCLEOTIDE SEQUENCE</scope>
    <source>
        <strain evidence="10">ARSEF 373</strain>
    </source>
</reference>
<organism evidence="10 11">
    <name type="scientific">Lagenidium giganteum</name>
    <dbReference type="NCBI Taxonomy" id="4803"/>
    <lineage>
        <taxon>Eukaryota</taxon>
        <taxon>Sar</taxon>
        <taxon>Stramenopiles</taxon>
        <taxon>Oomycota</taxon>
        <taxon>Peronosporomycetes</taxon>
        <taxon>Pythiales</taxon>
        <taxon>Pythiaceae</taxon>
    </lineage>
</organism>
<feature type="compositionally biased region" description="Basic and acidic residues" evidence="7">
    <location>
        <begin position="366"/>
        <end position="377"/>
    </location>
</feature>
<evidence type="ECO:0000313" key="10">
    <source>
        <dbReference type="EMBL" id="DBA04880.1"/>
    </source>
</evidence>
<evidence type="ECO:0000256" key="6">
    <source>
        <dbReference type="ARBA" id="ARBA00022753"/>
    </source>
</evidence>
<dbReference type="Proteomes" id="UP001146120">
    <property type="component" value="Unassembled WGS sequence"/>
</dbReference>
<keyword evidence="4" id="KW-0853">WD repeat</keyword>
<evidence type="ECO:0000256" key="1">
    <source>
        <dbReference type="ARBA" id="ARBA00004220"/>
    </source>
</evidence>
<dbReference type="InterPro" id="IPR024977">
    <property type="entry name" value="Apc4-like_WD40_dom"/>
</dbReference>
<comment type="caution">
    <text evidence="10">The sequence shown here is derived from an EMBL/GenBank/DDBJ whole genome shotgun (WGS) entry which is preliminary data.</text>
</comment>
<dbReference type="PROSITE" id="PS00678">
    <property type="entry name" value="WD_REPEATS_1"/>
    <property type="match status" value="1"/>
</dbReference>
<dbReference type="AlphaFoldDB" id="A0AAV2ZPK7"/>
<dbReference type="InterPro" id="IPR019775">
    <property type="entry name" value="WD40_repeat_CS"/>
</dbReference>
<dbReference type="Pfam" id="PF00400">
    <property type="entry name" value="WD40"/>
    <property type="match status" value="1"/>
</dbReference>
<evidence type="ECO:0000256" key="5">
    <source>
        <dbReference type="ARBA" id="ARBA00022737"/>
    </source>
</evidence>
<evidence type="ECO:0000256" key="7">
    <source>
        <dbReference type="SAM" id="MobiDB-lite"/>
    </source>
</evidence>
<dbReference type="InterPro" id="IPR015943">
    <property type="entry name" value="WD40/YVTN_repeat-like_dom_sf"/>
</dbReference>
<accession>A0AAV2ZPK7</accession>
<name>A0AAV2ZPK7_9STRA</name>